<organism evidence="3 4">
    <name type="scientific">Trypanosoma cruzi Dm28c</name>
    <dbReference type="NCBI Taxonomy" id="1416333"/>
    <lineage>
        <taxon>Eukaryota</taxon>
        <taxon>Discoba</taxon>
        <taxon>Euglenozoa</taxon>
        <taxon>Kinetoplastea</taxon>
        <taxon>Metakinetoplastina</taxon>
        <taxon>Trypanosomatida</taxon>
        <taxon>Trypanosomatidae</taxon>
        <taxon>Trypanosoma</taxon>
        <taxon>Schizotrypanum</taxon>
    </lineage>
</organism>
<dbReference type="AlphaFoldDB" id="V5B657"/>
<protein>
    <recommendedName>
        <fullName evidence="5">Mucin TcMUCII</fullName>
    </recommendedName>
</protein>
<evidence type="ECO:0000313" key="4">
    <source>
        <dbReference type="Proteomes" id="UP000017861"/>
    </source>
</evidence>
<evidence type="ECO:0008006" key="5">
    <source>
        <dbReference type="Google" id="ProtNLM"/>
    </source>
</evidence>
<evidence type="ECO:0000256" key="2">
    <source>
        <dbReference type="SAM" id="SignalP"/>
    </source>
</evidence>
<evidence type="ECO:0000256" key="1">
    <source>
        <dbReference type="SAM" id="Phobius"/>
    </source>
</evidence>
<evidence type="ECO:0000313" key="3">
    <source>
        <dbReference type="EMBL" id="ESS63069.1"/>
    </source>
</evidence>
<keyword evidence="1" id="KW-0472">Membrane</keyword>
<feature type="chain" id="PRO_5004731132" description="Mucin TcMUCII" evidence="2">
    <location>
        <begin position="21"/>
        <end position="106"/>
    </location>
</feature>
<feature type="signal peptide" evidence="2">
    <location>
        <begin position="1"/>
        <end position="20"/>
    </location>
</feature>
<feature type="transmembrane region" description="Helical" evidence="1">
    <location>
        <begin position="82"/>
        <end position="101"/>
    </location>
</feature>
<proteinExistence type="predicted"/>
<keyword evidence="1" id="KW-0812">Transmembrane</keyword>
<accession>V5B657</accession>
<keyword evidence="1" id="KW-1133">Transmembrane helix</keyword>
<gene>
    <name evidence="3" type="ORF">TCDM_09193</name>
</gene>
<dbReference type="VEuPathDB" id="TriTrypDB:TCDM_09193"/>
<dbReference type="Proteomes" id="UP000017861">
    <property type="component" value="Unassembled WGS sequence"/>
</dbReference>
<dbReference type="OrthoDB" id="10537792at2759"/>
<dbReference type="EMBL" id="AYLP01000145">
    <property type="protein sequence ID" value="ESS63069.1"/>
    <property type="molecule type" value="Genomic_DNA"/>
</dbReference>
<keyword evidence="2" id="KW-0732">Signal</keyword>
<name>V5B657_TRYCR</name>
<reference evidence="3 4" key="1">
    <citation type="journal article" date="2014" name="Genome Announc.">
        <title>Trypanosoma cruzi Clone Dm28c Draft Genome Sequence.</title>
        <authorList>
            <person name="Grisard E.C."/>
            <person name="Teixeira S.M."/>
            <person name="de Almeida L.G."/>
            <person name="Stoco P.H."/>
            <person name="Gerber A.L."/>
            <person name="Talavera-Lopez C."/>
            <person name="Lima O.C."/>
            <person name="Andersson B."/>
            <person name="de Vasconcelos A.T."/>
        </authorList>
    </citation>
    <scope>NUCLEOTIDE SEQUENCE [LARGE SCALE GENOMIC DNA]</scope>
    <source>
        <strain evidence="3 4">Dm28c</strain>
    </source>
</reference>
<comment type="caution">
    <text evidence="3">The sequence shown here is derived from an EMBL/GenBank/DDBJ whole genome shotgun (WGS) entry which is preliminary data.</text>
</comment>
<sequence>MSPPAWWVAAGVVCLHCVDAVSWCVNCAAGPAALFSCCLLSLSLYPRCPVPLPLVSFFFFCLTDQLTPATPLRVTMAAMVTVRRRVIYCALVLLLLLQFCVRDGRW</sequence>